<protein>
    <recommendedName>
        <fullName evidence="4">YtxH domain-containing protein</fullName>
    </recommendedName>
</protein>
<feature type="compositionally biased region" description="Basic and acidic residues" evidence="1">
    <location>
        <begin position="132"/>
        <end position="142"/>
    </location>
</feature>
<name>A0A0A0B7F5_9CELL</name>
<reference evidence="2 3" key="1">
    <citation type="submission" date="2013-10" db="EMBL/GenBank/DDBJ databases">
        <authorList>
            <person name="Wang G."/>
            <person name="Zhuang W."/>
        </authorList>
    </citation>
    <scope>NUCLEOTIDE SEQUENCE [LARGE SCALE GENOMIC DNA]</scope>
    <source>
        <strain evidence="2 3">DSM 20118</strain>
    </source>
</reference>
<dbReference type="OrthoDB" id="5125216at2"/>
<dbReference type="Proteomes" id="UP000029833">
    <property type="component" value="Unassembled WGS sequence"/>
</dbReference>
<feature type="compositionally biased region" description="Polar residues" evidence="1">
    <location>
        <begin position="113"/>
        <end position="131"/>
    </location>
</feature>
<dbReference type="EMBL" id="AXNT01000035">
    <property type="protein sequence ID" value="KGM02790.1"/>
    <property type="molecule type" value="Genomic_DNA"/>
</dbReference>
<keyword evidence="3" id="KW-1185">Reference proteome</keyword>
<evidence type="ECO:0000313" key="3">
    <source>
        <dbReference type="Proteomes" id="UP000029833"/>
    </source>
</evidence>
<gene>
    <name evidence="2" type="ORF">Q760_11270</name>
</gene>
<dbReference type="STRING" id="1408250.Q760_11270"/>
<evidence type="ECO:0008006" key="4">
    <source>
        <dbReference type="Google" id="ProtNLM"/>
    </source>
</evidence>
<sequence>MKNKAVFLVGAGVGYVLGTRAGRQQFEVIKAKANHLWNDPRVQSKVSTIESQAAQFAKEQGSTLKDKATSAVKGAVASTGLTGSKGNEGSTDDIAYSADSPSGTQWAGDVSGTVGTTPDIQSSDDFTTPDSRGTHDEPTRGY</sequence>
<evidence type="ECO:0000313" key="2">
    <source>
        <dbReference type="EMBL" id="KGM02790.1"/>
    </source>
</evidence>
<feature type="compositionally biased region" description="Polar residues" evidence="1">
    <location>
        <begin position="79"/>
        <end position="89"/>
    </location>
</feature>
<organism evidence="2 3">
    <name type="scientific">Cellulomonas cellasea DSM 20118</name>
    <dbReference type="NCBI Taxonomy" id="1408250"/>
    <lineage>
        <taxon>Bacteria</taxon>
        <taxon>Bacillati</taxon>
        <taxon>Actinomycetota</taxon>
        <taxon>Actinomycetes</taxon>
        <taxon>Micrococcales</taxon>
        <taxon>Cellulomonadaceae</taxon>
        <taxon>Cellulomonas</taxon>
    </lineage>
</organism>
<comment type="caution">
    <text evidence="2">The sequence shown here is derived from an EMBL/GenBank/DDBJ whole genome shotgun (WGS) entry which is preliminary data.</text>
</comment>
<proteinExistence type="predicted"/>
<feature type="region of interest" description="Disordered" evidence="1">
    <location>
        <begin position="75"/>
        <end position="142"/>
    </location>
</feature>
<evidence type="ECO:0000256" key="1">
    <source>
        <dbReference type="SAM" id="MobiDB-lite"/>
    </source>
</evidence>
<dbReference type="RefSeq" id="WP_141372150.1">
    <property type="nucleotide sequence ID" value="NZ_AXNT01000035.1"/>
</dbReference>
<dbReference type="AlphaFoldDB" id="A0A0A0B7F5"/>
<accession>A0A0A0B7F5</accession>